<feature type="compositionally biased region" description="Polar residues" evidence="1">
    <location>
        <begin position="146"/>
        <end position="156"/>
    </location>
</feature>
<feature type="region of interest" description="Disordered" evidence="1">
    <location>
        <begin position="41"/>
        <end position="63"/>
    </location>
</feature>
<name>A0ABP0RRE3_9DINO</name>
<gene>
    <name evidence="2" type="ORF">CCMP2556_LOCUS47965</name>
</gene>
<protein>
    <recommendedName>
        <fullName evidence="4">Reverse transcriptase Ty1/copia-type domain-containing protein</fullName>
    </recommendedName>
</protein>
<feature type="region of interest" description="Disordered" evidence="1">
    <location>
        <begin position="1"/>
        <end position="27"/>
    </location>
</feature>
<organism evidence="2 3">
    <name type="scientific">Durusdinium trenchii</name>
    <dbReference type="NCBI Taxonomy" id="1381693"/>
    <lineage>
        <taxon>Eukaryota</taxon>
        <taxon>Sar</taxon>
        <taxon>Alveolata</taxon>
        <taxon>Dinophyceae</taxon>
        <taxon>Suessiales</taxon>
        <taxon>Symbiodiniaceae</taxon>
        <taxon>Durusdinium</taxon>
    </lineage>
</organism>
<sequence length="1033" mass="114691">MTLSDDEQEPSDDDVGPEELKKATSVLDDLPMSVAAKIRKKGELEERRSTKRRMSLTELEESSIRATVASSSAVDPAMQTVRQKRDFYETAFRTTQEHLKKMKTKLEKKSALMMEPVVPAAVADRSEACENGESEEATGSEPVYSPYTSEDSNQTMASVSSPFIEVDMSEEPWQGEGEVADCSAKMPEHEVHVTDMASECQPLDYDHDVHPAGWRADGFRRIGILRNPSPCTRAKVPADRWRLLGDVPSRLRRPLTQAEVLEAYRKGQLNTGQTRPAVARPGLHEDDDREGIASNPWGERDYWLHSPYQREVAGALDSQAEDVCAWGGLRATQVGYQTPLGTKEYVLDNIHWRSWNTSLDMNRSWRGITSFVTLDPATDYPVLATWMQGRQAVEELWRTAARANQAYKSVIKEVNVTELGQGMPLESEQHAQMMMNVLGYFEAFATTTALPPPAPPSSQGGLLELVELDSNALQDVDKPETGKVRLELQWNQLSPAWQAAFEQPIIAALEIYFEHDALEPVMPEDPVHESEILPSKFVLVNKSDPKNAHPADADLEEAKLKARLVIAGHRDQRAGDYATEAPTATLLAHNFICFVAAQYQSKLYFADISAAFLQGDYLPEGRRVFLKSPTNYPLFVRKYLMSKVPPGARTDLFRMKKAGFGLAESPRLWYQRFKRDIIIAIGGSSAAQWPKLKGLFTFGDWAHPDEEFTKFCGRWERQLPDGTVELQMNEYAKKVKEPPSRSAFRAMAPLMPNEKSWIGAIIGQLNWLARQTRADLLYGCSRIQQLAGTNDPAALQELKVLVERAKEPHTQVFKKLGCGMDKMIVLGVSDASFAGMPRGRSQGGSVLMLANPLVLEGEAPVCVTACHSGVLKRVVRSSLAAEISQAATTMEEADYMRAFMAEALDGAFTLRGWLAAVAKWRQMSVLDSRTGYDLLNGSALGEDKRLAIDVAAMRQALQEDGASRLVRWVPGEEIIADDLTKLAGNGRLMRVMSLGSWALKDTESAKKLRADAAARKRAFRQRKASAPKGAGVV</sequence>
<evidence type="ECO:0008006" key="4">
    <source>
        <dbReference type="Google" id="ProtNLM"/>
    </source>
</evidence>
<feature type="compositionally biased region" description="Acidic residues" evidence="1">
    <location>
        <begin position="1"/>
        <end position="17"/>
    </location>
</feature>
<dbReference type="Proteomes" id="UP001642484">
    <property type="component" value="Unassembled WGS sequence"/>
</dbReference>
<accession>A0ABP0RRE3</accession>
<evidence type="ECO:0000256" key="1">
    <source>
        <dbReference type="SAM" id="MobiDB-lite"/>
    </source>
</evidence>
<dbReference type="EMBL" id="CAXAMN010026271">
    <property type="protein sequence ID" value="CAK9101767.1"/>
    <property type="molecule type" value="Genomic_DNA"/>
</dbReference>
<comment type="caution">
    <text evidence="2">The sequence shown here is derived from an EMBL/GenBank/DDBJ whole genome shotgun (WGS) entry which is preliminary data.</text>
</comment>
<evidence type="ECO:0000313" key="2">
    <source>
        <dbReference type="EMBL" id="CAK9101767.1"/>
    </source>
</evidence>
<proteinExistence type="predicted"/>
<feature type="region of interest" description="Disordered" evidence="1">
    <location>
        <begin position="125"/>
        <end position="156"/>
    </location>
</feature>
<keyword evidence="3" id="KW-1185">Reference proteome</keyword>
<reference evidence="2 3" key="1">
    <citation type="submission" date="2024-02" db="EMBL/GenBank/DDBJ databases">
        <authorList>
            <person name="Chen Y."/>
            <person name="Shah S."/>
            <person name="Dougan E. K."/>
            <person name="Thang M."/>
            <person name="Chan C."/>
        </authorList>
    </citation>
    <scope>NUCLEOTIDE SEQUENCE [LARGE SCALE GENOMIC DNA]</scope>
</reference>
<evidence type="ECO:0000313" key="3">
    <source>
        <dbReference type="Proteomes" id="UP001642484"/>
    </source>
</evidence>